<protein>
    <submittedName>
        <fullName evidence="2">Uncharacterized protein</fullName>
    </submittedName>
</protein>
<sequence>MTTLAWISCAPLVVLICWSSVFAAKDRAVILNQLWVAAVGEAIWLIQAIAGGILSRGGGGADDFVTWISYAIIALLMLPGAAAVAFVERTRYSSVVMVVVSFVMLVMQWRMHGIWEGVA</sequence>
<name>A0A542SMJ1_9MICO</name>
<organism evidence="2 3">
    <name type="scientific">Rarobacter incanus</name>
    <dbReference type="NCBI Taxonomy" id="153494"/>
    <lineage>
        <taxon>Bacteria</taxon>
        <taxon>Bacillati</taxon>
        <taxon>Actinomycetota</taxon>
        <taxon>Actinomycetes</taxon>
        <taxon>Micrococcales</taxon>
        <taxon>Rarobacteraceae</taxon>
        <taxon>Rarobacter</taxon>
    </lineage>
</organism>
<comment type="caution">
    <text evidence="2">The sequence shown here is derived from an EMBL/GenBank/DDBJ whole genome shotgun (WGS) entry which is preliminary data.</text>
</comment>
<keyword evidence="1" id="KW-0812">Transmembrane</keyword>
<evidence type="ECO:0000313" key="3">
    <source>
        <dbReference type="Proteomes" id="UP000316181"/>
    </source>
</evidence>
<dbReference type="OrthoDB" id="5197832at2"/>
<evidence type="ECO:0000313" key="2">
    <source>
        <dbReference type="EMBL" id="TQK75846.1"/>
    </source>
</evidence>
<gene>
    <name evidence="2" type="ORF">FB389_0485</name>
</gene>
<proteinExistence type="predicted"/>
<dbReference type="RefSeq" id="WP_142111192.1">
    <property type="nucleotide sequence ID" value="NZ_BAAATB010000008.1"/>
</dbReference>
<dbReference type="AlphaFoldDB" id="A0A542SMJ1"/>
<dbReference type="EMBL" id="VFNV01000001">
    <property type="protein sequence ID" value="TQK75846.1"/>
    <property type="molecule type" value="Genomic_DNA"/>
</dbReference>
<keyword evidence="3" id="KW-1185">Reference proteome</keyword>
<accession>A0A542SMJ1</accession>
<evidence type="ECO:0000256" key="1">
    <source>
        <dbReference type="SAM" id="Phobius"/>
    </source>
</evidence>
<keyword evidence="1" id="KW-0472">Membrane</keyword>
<reference evidence="2 3" key="1">
    <citation type="submission" date="2019-06" db="EMBL/GenBank/DDBJ databases">
        <title>Sequencing the genomes of 1000 actinobacteria strains.</title>
        <authorList>
            <person name="Klenk H.-P."/>
        </authorList>
    </citation>
    <scope>NUCLEOTIDE SEQUENCE [LARGE SCALE GENOMIC DNA]</scope>
    <source>
        <strain evidence="2 3">DSM 10596</strain>
    </source>
</reference>
<keyword evidence="1" id="KW-1133">Transmembrane helix</keyword>
<feature type="transmembrane region" description="Helical" evidence="1">
    <location>
        <begin position="33"/>
        <end position="55"/>
    </location>
</feature>
<feature type="transmembrane region" description="Helical" evidence="1">
    <location>
        <begin position="92"/>
        <end position="109"/>
    </location>
</feature>
<dbReference type="Proteomes" id="UP000316181">
    <property type="component" value="Unassembled WGS sequence"/>
</dbReference>
<feature type="transmembrane region" description="Helical" evidence="1">
    <location>
        <begin position="67"/>
        <end position="86"/>
    </location>
</feature>